<dbReference type="AlphaFoldDB" id="K4B7X1"/>
<sequence length="31" mass="3742">MNKKQKHQMSGIFLLLTFVPRNQGTWIAYKY</sequence>
<evidence type="ECO:0000313" key="2">
    <source>
        <dbReference type="Proteomes" id="UP000004994"/>
    </source>
</evidence>
<reference evidence="1" key="1">
    <citation type="journal article" date="2012" name="Nature">
        <title>The tomato genome sequence provides insights into fleshy fruit evolution.</title>
        <authorList>
            <consortium name="Tomato Genome Consortium"/>
        </authorList>
    </citation>
    <scope>NUCLEOTIDE SEQUENCE [LARGE SCALE GENOMIC DNA]</scope>
    <source>
        <strain evidence="1">cv. Heinz 1706</strain>
    </source>
</reference>
<evidence type="ECO:0000313" key="1">
    <source>
        <dbReference type="EnsemblPlants" id="Solyc02g069890.1.1"/>
    </source>
</evidence>
<dbReference type="Proteomes" id="UP000004994">
    <property type="component" value="Chromosome 2"/>
</dbReference>
<name>K4B7X1_SOLLC</name>
<proteinExistence type="predicted"/>
<keyword evidence="2" id="KW-1185">Reference proteome</keyword>
<protein>
    <submittedName>
        <fullName evidence="1">Uncharacterized protein</fullName>
    </submittedName>
</protein>
<organism evidence="1">
    <name type="scientific">Solanum lycopersicum</name>
    <name type="common">Tomato</name>
    <name type="synonym">Lycopersicon esculentum</name>
    <dbReference type="NCBI Taxonomy" id="4081"/>
    <lineage>
        <taxon>Eukaryota</taxon>
        <taxon>Viridiplantae</taxon>
        <taxon>Streptophyta</taxon>
        <taxon>Embryophyta</taxon>
        <taxon>Tracheophyta</taxon>
        <taxon>Spermatophyta</taxon>
        <taxon>Magnoliopsida</taxon>
        <taxon>eudicotyledons</taxon>
        <taxon>Gunneridae</taxon>
        <taxon>Pentapetalae</taxon>
        <taxon>asterids</taxon>
        <taxon>lamiids</taxon>
        <taxon>Solanales</taxon>
        <taxon>Solanaceae</taxon>
        <taxon>Solanoideae</taxon>
        <taxon>Solaneae</taxon>
        <taxon>Solanum</taxon>
        <taxon>Solanum subgen. Lycopersicon</taxon>
    </lineage>
</organism>
<dbReference type="EnsemblPlants" id="Solyc02g069890.1.1">
    <property type="protein sequence ID" value="Solyc02g069890.1.1"/>
    <property type="gene ID" value="Solyc02g069890.1"/>
</dbReference>
<reference evidence="1" key="2">
    <citation type="submission" date="2015-06" db="UniProtKB">
        <authorList>
            <consortium name="EnsemblPlants"/>
        </authorList>
    </citation>
    <scope>IDENTIFICATION</scope>
    <source>
        <strain evidence="1">cv. Heinz 1706</strain>
    </source>
</reference>
<dbReference type="HOGENOM" id="CLU_3400155_0_0_1"/>
<accession>K4B7X1</accession>
<dbReference type="Gramene" id="Solyc02g069890.1.1">
    <property type="protein sequence ID" value="Solyc02g069890.1.1"/>
    <property type="gene ID" value="Solyc02g069890.1"/>
</dbReference>
<dbReference type="InParanoid" id="K4B7X1"/>
<dbReference type="PaxDb" id="4081-Solyc02g069890.1.1"/>